<protein>
    <submittedName>
        <fullName evidence="1">Uncharacterized protein</fullName>
    </submittedName>
</protein>
<keyword evidence="2" id="KW-1185">Reference proteome</keyword>
<organism evidence="1 2">
    <name type="scientific">Nocardia wallacei</name>
    <dbReference type="NCBI Taxonomy" id="480035"/>
    <lineage>
        <taxon>Bacteria</taxon>
        <taxon>Bacillati</taxon>
        <taxon>Actinomycetota</taxon>
        <taxon>Actinomycetes</taxon>
        <taxon>Mycobacteriales</taxon>
        <taxon>Nocardiaceae</taxon>
        <taxon>Nocardia</taxon>
    </lineage>
</organism>
<dbReference type="EMBL" id="AP023396">
    <property type="protein sequence ID" value="BCK54027.1"/>
    <property type="molecule type" value="Genomic_DNA"/>
</dbReference>
<dbReference type="Proteomes" id="UP000516173">
    <property type="component" value="Chromosome"/>
</dbReference>
<dbReference type="AlphaFoldDB" id="A0A7G1KFP1"/>
<gene>
    <name evidence="1" type="ORF">NWFMUON74_17990</name>
</gene>
<evidence type="ECO:0000313" key="1">
    <source>
        <dbReference type="EMBL" id="BCK54027.1"/>
    </source>
</evidence>
<proteinExistence type="predicted"/>
<sequence length="111" mass="12246">MRTFHFGIPHLTVSYLAEPVIRLEQPISRYPACPVCAAETTCGISRIAGLRPSPAAATRSAVRAGYDPNPLAQQPDRRMWEVMGLAKIIVAAAARLLRMDDGRMGGRWTWL</sequence>
<dbReference type="KEGG" id="nwl:NWFMUON74_17990"/>
<evidence type="ECO:0000313" key="2">
    <source>
        <dbReference type="Proteomes" id="UP000516173"/>
    </source>
</evidence>
<accession>A0A7G1KFP1</accession>
<reference evidence="1 2" key="1">
    <citation type="submission" date="2020-08" db="EMBL/GenBank/DDBJ databases">
        <title>Genome Sequencing of Nocardia wallacei strain FMUON74 and assembly.</title>
        <authorList>
            <person name="Toyokawa M."/>
            <person name="Uesaka K."/>
        </authorList>
    </citation>
    <scope>NUCLEOTIDE SEQUENCE [LARGE SCALE GENOMIC DNA]</scope>
    <source>
        <strain evidence="1 2">FMUON74</strain>
    </source>
</reference>
<name>A0A7G1KFP1_9NOCA</name>